<feature type="transmembrane region" description="Helical" evidence="8">
    <location>
        <begin position="242"/>
        <end position="261"/>
    </location>
</feature>
<dbReference type="AlphaFoldDB" id="A0A167CY60"/>
<dbReference type="InterPro" id="IPR050360">
    <property type="entry name" value="MFS_Sugar_Transporters"/>
</dbReference>
<feature type="transmembrane region" description="Helical" evidence="8">
    <location>
        <begin position="504"/>
        <end position="522"/>
    </location>
</feature>
<evidence type="ECO:0000256" key="3">
    <source>
        <dbReference type="ARBA" id="ARBA00022448"/>
    </source>
</evidence>
<dbReference type="PRINTS" id="PR00171">
    <property type="entry name" value="SUGRTRNSPORT"/>
</dbReference>
<dbReference type="PROSITE" id="PS00217">
    <property type="entry name" value="SUGAR_TRANSPORT_2"/>
    <property type="match status" value="1"/>
</dbReference>
<keyword evidence="6 8" id="KW-0472">Membrane</keyword>
<comment type="similarity">
    <text evidence="2 7">Belongs to the major facilitator superfamily. Sugar transporter (TC 2.A.1.1) family.</text>
</comment>
<dbReference type="PROSITE" id="PS50850">
    <property type="entry name" value="MFS"/>
    <property type="match status" value="1"/>
</dbReference>
<dbReference type="Proteomes" id="UP000189580">
    <property type="component" value="Chromosome a"/>
</dbReference>
<dbReference type="OrthoDB" id="6612291at2759"/>
<dbReference type="GO" id="GO:0005351">
    <property type="term" value="F:carbohydrate:proton symporter activity"/>
    <property type="evidence" value="ECO:0007669"/>
    <property type="project" value="TreeGrafter"/>
</dbReference>
<dbReference type="NCBIfam" id="TIGR00879">
    <property type="entry name" value="SP"/>
    <property type="match status" value="1"/>
</dbReference>
<evidence type="ECO:0000313" key="10">
    <source>
        <dbReference type="EMBL" id="ANB12246.1"/>
    </source>
</evidence>
<dbReference type="Gene3D" id="1.20.1250.20">
    <property type="entry name" value="MFS general substrate transporter like domains"/>
    <property type="match status" value="1"/>
</dbReference>
<sequence>MSSCAVPLLHSVVLCTVMTKVFSVCSIYQQVLALLQTRLMTRLHALMISCMQGHLQRIHKLTNPPGSVLVMQNFQAHFPRVTDKNSSNIQGWLVSCLELGAWFGALFCGWLSDKISRKYAMMVGVIIFTLGTGFQVGAQNEGFLFAGRTIGGIGIGMFSMVIPLYQSEIAPPELRGSLVSLQQQSITIGTCISFWLDYGFHFIGGPDCRPNGVNVSDADWDPDVYGGQHCEGEKTVSWRVPLAIQIIPAWILFFGMFFLPFSPRWLVMKDRDEEAKASLSKLRRLPEDDPLLVAEFLEIKSTVMFDREVRSESVTNNGWLAPWKELFSPNIFRRVMIGVWIMIFQQFTGINAILYYSPQIFATFGFSSVTIDLLATGVTGCLQVLCTLPAVLFLDKFGRRSFMIVGALGMFICHIVVAGVEGSFENNWPAHRAGGWVAIVFIWLFAVNFAYSWGPVAWVLTQELFPSSFRSRGVSIVASVNWMFNFIIGLTTKDMLNSMKYGTYIFFGAFCLMGAGFMYWFVPETKDKTLEELDVYFGGTSDSLAAADRERMQRIMHELGMDNYDDSNDLKEKADLTAEIENVDHQ</sequence>
<dbReference type="PROSITE" id="PS00216">
    <property type="entry name" value="SUGAR_TRANSPORT_1"/>
    <property type="match status" value="1"/>
</dbReference>
<keyword evidence="5 8" id="KW-1133">Transmembrane helix</keyword>
<dbReference type="GO" id="GO:0016020">
    <property type="term" value="C:membrane"/>
    <property type="evidence" value="ECO:0007669"/>
    <property type="project" value="UniProtKB-SubCell"/>
</dbReference>
<dbReference type="PANTHER" id="PTHR48022:SF12">
    <property type="entry name" value="MAJOR FACILITATOR SUPERFAMILY (MFS) PROFILE DOMAIN-CONTAINING PROTEIN"/>
    <property type="match status" value="1"/>
</dbReference>
<feature type="transmembrane region" description="Helical" evidence="8">
    <location>
        <begin position="143"/>
        <end position="165"/>
    </location>
</feature>
<protein>
    <submittedName>
        <fullName evidence="10">Snf3p</fullName>
    </submittedName>
</protein>
<evidence type="ECO:0000256" key="8">
    <source>
        <dbReference type="SAM" id="Phobius"/>
    </source>
</evidence>
<feature type="transmembrane region" description="Helical" evidence="8">
    <location>
        <begin position="369"/>
        <end position="394"/>
    </location>
</feature>
<dbReference type="EMBL" id="CP014501">
    <property type="protein sequence ID" value="ANB12246.1"/>
    <property type="molecule type" value="Genomic_DNA"/>
</dbReference>
<feature type="domain" description="Major facilitator superfamily (MFS) profile" evidence="9">
    <location>
        <begin position="30"/>
        <end position="526"/>
    </location>
</feature>
<dbReference type="GeneID" id="30037137"/>
<organism evidence="10 11">
    <name type="scientific">Sugiyamaella lignohabitans</name>
    <dbReference type="NCBI Taxonomy" id="796027"/>
    <lineage>
        <taxon>Eukaryota</taxon>
        <taxon>Fungi</taxon>
        <taxon>Dikarya</taxon>
        <taxon>Ascomycota</taxon>
        <taxon>Saccharomycotina</taxon>
        <taxon>Dipodascomycetes</taxon>
        <taxon>Dipodascales</taxon>
        <taxon>Trichomonascaceae</taxon>
        <taxon>Sugiyamaella</taxon>
    </lineage>
</organism>
<gene>
    <name evidence="10" type="primary">SNF3</name>
    <name evidence="10" type="ORF">AWJ20_495</name>
</gene>
<keyword evidence="4 8" id="KW-0812">Transmembrane</keyword>
<proteinExistence type="inferred from homology"/>
<name>A0A167CY60_9ASCO</name>
<dbReference type="PANTHER" id="PTHR48022">
    <property type="entry name" value="PLASTIDIC GLUCOSE TRANSPORTER 4"/>
    <property type="match status" value="1"/>
</dbReference>
<feature type="transmembrane region" description="Helical" evidence="8">
    <location>
        <begin position="401"/>
        <end position="424"/>
    </location>
</feature>
<evidence type="ECO:0000256" key="2">
    <source>
        <dbReference type="ARBA" id="ARBA00010992"/>
    </source>
</evidence>
<dbReference type="InterPro" id="IPR020846">
    <property type="entry name" value="MFS_dom"/>
</dbReference>
<comment type="subcellular location">
    <subcellularLocation>
        <location evidence="1">Membrane</location>
        <topology evidence="1">Multi-pass membrane protein</topology>
    </subcellularLocation>
</comment>
<evidence type="ECO:0000256" key="1">
    <source>
        <dbReference type="ARBA" id="ARBA00004141"/>
    </source>
</evidence>
<reference evidence="10 11" key="1">
    <citation type="submission" date="2016-02" db="EMBL/GenBank/DDBJ databases">
        <title>Complete genome sequence and transcriptome regulation of the pentose utilising yeast Sugiyamaella lignohabitans.</title>
        <authorList>
            <person name="Bellasio M."/>
            <person name="Peymann A."/>
            <person name="Valli M."/>
            <person name="Sipitzky M."/>
            <person name="Graf A."/>
            <person name="Sauer M."/>
            <person name="Marx H."/>
            <person name="Mattanovich D."/>
        </authorList>
    </citation>
    <scope>NUCLEOTIDE SEQUENCE [LARGE SCALE GENOMIC DNA]</scope>
    <source>
        <strain evidence="10 11">CBS 10342</strain>
    </source>
</reference>
<evidence type="ECO:0000313" key="11">
    <source>
        <dbReference type="Proteomes" id="UP000189580"/>
    </source>
</evidence>
<evidence type="ECO:0000259" key="9">
    <source>
        <dbReference type="PROSITE" id="PS50850"/>
    </source>
</evidence>
<keyword evidence="3 7" id="KW-0813">Transport</keyword>
<dbReference type="KEGG" id="slb:AWJ20_495"/>
<feature type="transmembrane region" description="Helical" evidence="8">
    <location>
        <begin position="473"/>
        <end position="492"/>
    </location>
</feature>
<dbReference type="RefSeq" id="XP_018734723.1">
    <property type="nucleotide sequence ID" value="XM_018882056.1"/>
</dbReference>
<feature type="transmembrane region" description="Helical" evidence="8">
    <location>
        <begin position="119"/>
        <end position="137"/>
    </location>
</feature>
<dbReference type="FunFam" id="1.20.1250.20:FF:000026">
    <property type="entry name" value="MFS quinate transporter QutD"/>
    <property type="match status" value="1"/>
</dbReference>
<feature type="transmembrane region" description="Helical" evidence="8">
    <location>
        <begin position="436"/>
        <end position="461"/>
    </location>
</feature>
<dbReference type="InterPro" id="IPR036259">
    <property type="entry name" value="MFS_trans_sf"/>
</dbReference>
<evidence type="ECO:0000256" key="5">
    <source>
        <dbReference type="ARBA" id="ARBA00022989"/>
    </source>
</evidence>
<evidence type="ECO:0000256" key="4">
    <source>
        <dbReference type="ARBA" id="ARBA00022692"/>
    </source>
</evidence>
<dbReference type="InterPro" id="IPR005829">
    <property type="entry name" value="Sugar_transporter_CS"/>
</dbReference>
<evidence type="ECO:0000256" key="7">
    <source>
        <dbReference type="RuleBase" id="RU003346"/>
    </source>
</evidence>
<evidence type="ECO:0000256" key="6">
    <source>
        <dbReference type="ARBA" id="ARBA00023136"/>
    </source>
</evidence>
<dbReference type="InterPro" id="IPR003663">
    <property type="entry name" value="Sugar/inositol_transpt"/>
</dbReference>
<feature type="transmembrane region" description="Helical" evidence="8">
    <location>
        <begin position="335"/>
        <end position="357"/>
    </location>
</feature>
<accession>A0A167CY60</accession>
<keyword evidence="11" id="KW-1185">Reference proteome</keyword>
<dbReference type="Pfam" id="PF00083">
    <property type="entry name" value="Sugar_tr"/>
    <property type="match status" value="1"/>
</dbReference>
<dbReference type="SUPFAM" id="SSF103473">
    <property type="entry name" value="MFS general substrate transporter"/>
    <property type="match status" value="1"/>
</dbReference>
<dbReference type="InterPro" id="IPR005828">
    <property type="entry name" value="MFS_sugar_transport-like"/>
</dbReference>
<feature type="transmembrane region" description="Helical" evidence="8">
    <location>
        <begin position="89"/>
        <end position="112"/>
    </location>
</feature>